<comment type="caution">
    <text evidence="1">The sequence shown here is derived from an EMBL/GenBank/DDBJ whole genome shotgun (WGS) entry which is preliminary data.</text>
</comment>
<proteinExistence type="predicted"/>
<dbReference type="Proteomes" id="UP000598467">
    <property type="component" value="Unassembled WGS sequence"/>
</dbReference>
<sequence length="138" mass="14385">MPITITLTEGVLPEGQEAVAAARITEAFLAGHGLAGNAVMTPNVTSHVTVLPKGHAFAGGKPVEGAWIETKTPSFALADHEVQTAFFHEATQILLDLSKGKLSADRIWSNGVHTVDGTWNLNGKAMTNAELGEAASQG</sequence>
<dbReference type="AlphaFoldDB" id="A0A926NWI6"/>
<evidence type="ECO:0000313" key="2">
    <source>
        <dbReference type="Proteomes" id="UP000598467"/>
    </source>
</evidence>
<accession>A0A926NWI6</accession>
<organism evidence="1 2">
    <name type="scientific">Roseibium aggregatum</name>
    <dbReference type="NCBI Taxonomy" id="187304"/>
    <lineage>
        <taxon>Bacteria</taxon>
        <taxon>Pseudomonadati</taxon>
        <taxon>Pseudomonadota</taxon>
        <taxon>Alphaproteobacteria</taxon>
        <taxon>Hyphomicrobiales</taxon>
        <taxon>Stappiaceae</taxon>
        <taxon>Roseibium</taxon>
    </lineage>
</organism>
<name>A0A926NWI6_9HYPH</name>
<dbReference type="EMBL" id="JABFCZ010000025">
    <property type="protein sequence ID" value="MBD1548667.1"/>
    <property type="molecule type" value="Genomic_DNA"/>
</dbReference>
<protein>
    <submittedName>
        <fullName evidence="1">4-oxalocrotonate tautomerase</fullName>
    </submittedName>
</protein>
<reference evidence="1" key="1">
    <citation type="submission" date="2020-05" db="EMBL/GenBank/DDBJ databases">
        <title>Identification of trans-AT polyketide cluster in two marine bacteria, producers of a novel glutaramide-containing polyketide sesbanimide D and analogs.</title>
        <authorList>
            <person name="Kacar D."/>
            <person name="Rodriguez P."/>
            <person name="Canedo L."/>
            <person name="Gonzalez E."/>
            <person name="Galan B."/>
            <person name="De La Calle F."/>
            <person name="Garcia J.L."/>
        </authorList>
    </citation>
    <scope>NUCLEOTIDE SEQUENCE</scope>
    <source>
        <strain evidence="1">PHM038</strain>
    </source>
</reference>
<gene>
    <name evidence="1" type="ORF">HK439_20575</name>
</gene>
<evidence type="ECO:0000313" key="1">
    <source>
        <dbReference type="EMBL" id="MBD1548667.1"/>
    </source>
</evidence>
<dbReference type="RefSeq" id="WP_190293359.1">
    <property type="nucleotide sequence ID" value="NZ_JABFCZ010000025.1"/>
</dbReference>